<evidence type="ECO:0000313" key="3">
    <source>
        <dbReference type="Proteomes" id="UP000273405"/>
    </source>
</evidence>
<organism evidence="2 3">
    <name type="scientific">Corallococcus sicarius</name>
    <dbReference type="NCBI Taxonomy" id="2316726"/>
    <lineage>
        <taxon>Bacteria</taxon>
        <taxon>Pseudomonadati</taxon>
        <taxon>Myxococcota</taxon>
        <taxon>Myxococcia</taxon>
        <taxon>Myxococcales</taxon>
        <taxon>Cystobacterineae</taxon>
        <taxon>Myxococcaceae</taxon>
        <taxon>Corallococcus</taxon>
    </lineage>
</organism>
<dbReference type="RefSeq" id="WP_120628343.1">
    <property type="nucleotide sequence ID" value="NZ_RAWG01000218.1"/>
</dbReference>
<feature type="transmembrane region" description="Helical" evidence="1">
    <location>
        <begin position="56"/>
        <end position="82"/>
    </location>
</feature>
<sequence length="138" mass="14486">MPPFDSARFTLWLPQLLCAAFLAILFLQSGLDKVVDWKGNLGWLTGHFAKSPLKGVVAPMLAVITLLELAAGALSAAGVVALLLNGNPLLGYLGAVLSAVSLLGLFFGQRMAKEYAGAAVLVPYFVVALAGVYLLRLS</sequence>
<gene>
    <name evidence="2" type="ORF">D7X12_28085</name>
</gene>
<proteinExistence type="predicted"/>
<accession>A0A3A8ND42</accession>
<dbReference type="OrthoDB" id="957977at2"/>
<protein>
    <submittedName>
        <fullName evidence="2">DoxX family protein</fullName>
    </submittedName>
</protein>
<reference evidence="3" key="1">
    <citation type="submission" date="2018-09" db="EMBL/GenBank/DDBJ databases">
        <authorList>
            <person name="Livingstone P.G."/>
            <person name="Whitworth D.E."/>
        </authorList>
    </citation>
    <scope>NUCLEOTIDE SEQUENCE [LARGE SCALE GENOMIC DNA]</scope>
    <source>
        <strain evidence="3">CA040B</strain>
    </source>
</reference>
<keyword evidence="1" id="KW-1133">Transmembrane helix</keyword>
<dbReference type="Proteomes" id="UP000273405">
    <property type="component" value="Unassembled WGS sequence"/>
</dbReference>
<name>A0A3A8ND42_9BACT</name>
<dbReference type="AlphaFoldDB" id="A0A3A8ND42"/>
<keyword evidence="3" id="KW-1185">Reference proteome</keyword>
<feature type="transmembrane region" description="Helical" evidence="1">
    <location>
        <begin position="115"/>
        <end position="135"/>
    </location>
</feature>
<dbReference type="EMBL" id="RAWG01000218">
    <property type="protein sequence ID" value="RKH37872.1"/>
    <property type="molecule type" value="Genomic_DNA"/>
</dbReference>
<evidence type="ECO:0000256" key="1">
    <source>
        <dbReference type="SAM" id="Phobius"/>
    </source>
</evidence>
<keyword evidence="1" id="KW-0812">Transmembrane</keyword>
<keyword evidence="1" id="KW-0472">Membrane</keyword>
<comment type="caution">
    <text evidence="2">The sequence shown here is derived from an EMBL/GenBank/DDBJ whole genome shotgun (WGS) entry which is preliminary data.</text>
</comment>
<evidence type="ECO:0000313" key="2">
    <source>
        <dbReference type="EMBL" id="RKH37872.1"/>
    </source>
</evidence>
<feature type="transmembrane region" description="Helical" evidence="1">
    <location>
        <begin position="89"/>
        <end position="109"/>
    </location>
</feature>